<gene>
    <name evidence="1" type="ORF">EUGRSUZ_K01527</name>
</gene>
<dbReference type="AlphaFoldDB" id="A0A059A367"/>
<accession>A0A059A367</accession>
<evidence type="ECO:0000313" key="1">
    <source>
        <dbReference type="EMBL" id="KCW47785.1"/>
    </source>
</evidence>
<name>A0A059A367_EUCGR</name>
<reference evidence="1" key="1">
    <citation type="submission" date="2013-07" db="EMBL/GenBank/DDBJ databases">
        <title>The genome of Eucalyptus grandis.</title>
        <authorList>
            <person name="Schmutz J."/>
            <person name="Hayes R."/>
            <person name="Myburg A."/>
            <person name="Tuskan G."/>
            <person name="Grattapaglia D."/>
            <person name="Rokhsar D.S."/>
        </authorList>
    </citation>
    <scope>NUCLEOTIDE SEQUENCE</scope>
    <source>
        <tissue evidence="1">Leaf extractions</tissue>
    </source>
</reference>
<protein>
    <submittedName>
        <fullName evidence="1">Uncharacterized protein</fullName>
    </submittedName>
</protein>
<dbReference type="InParanoid" id="A0A059A367"/>
<dbReference type="EMBL" id="KK198763">
    <property type="protein sequence ID" value="KCW47785.1"/>
    <property type="molecule type" value="Genomic_DNA"/>
</dbReference>
<sequence length="78" mass="9021">MCVKKPSAFLLCYTYFFREIKSMKPASFNYCANNSKHMDHSYSAIEVRTHPCRSLYYPGTINALLPFSTYLVELTIVP</sequence>
<proteinExistence type="predicted"/>
<organism evidence="1">
    <name type="scientific">Eucalyptus grandis</name>
    <name type="common">Flooded gum</name>
    <dbReference type="NCBI Taxonomy" id="71139"/>
    <lineage>
        <taxon>Eukaryota</taxon>
        <taxon>Viridiplantae</taxon>
        <taxon>Streptophyta</taxon>
        <taxon>Embryophyta</taxon>
        <taxon>Tracheophyta</taxon>
        <taxon>Spermatophyta</taxon>
        <taxon>Magnoliopsida</taxon>
        <taxon>eudicotyledons</taxon>
        <taxon>Gunneridae</taxon>
        <taxon>Pentapetalae</taxon>
        <taxon>rosids</taxon>
        <taxon>malvids</taxon>
        <taxon>Myrtales</taxon>
        <taxon>Myrtaceae</taxon>
        <taxon>Myrtoideae</taxon>
        <taxon>Eucalypteae</taxon>
        <taxon>Eucalyptus</taxon>
    </lineage>
</organism>
<dbReference type="Gramene" id="KCW47785">
    <property type="protein sequence ID" value="KCW47785"/>
    <property type="gene ID" value="EUGRSUZ_K01527"/>
</dbReference>